<evidence type="ECO:0000313" key="1">
    <source>
        <dbReference type="EnsemblMetazoa" id="AMEC018647-PA"/>
    </source>
</evidence>
<name>A0A182UDW9_9DIPT</name>
<accession>A0A182UDW9</accession>
<dbReference type="EnsemblMetazoa" id="AMEC018647-RA">
    <property type="protein sequence ID" value="AMEC018647-PA"/>
    <property type="gene ID" value="AMEC018647"/>
</dbReference>
<evidence type="ECO:0000313" key="2">
    <source>
        <dbReference type="Proteomes" id="UP000075902"/>
    </source>
</evidence>
<protein>
    <submittedName>
        <fullName evidence="1">Uncharacterized protein</fullName>
    </submittedName>
</protein>
<proteinExistence type="predicted"/>
<organism evidence="1 2">
    <name type="scientific">Anopheles melas</name>
    <dbReference type="NCBI Taxonomy" id="34690"/>
    <lineage>
        <taxon>Eukaryota</taxon>
        <taxon>Metazoa</taxon>
        <taxon>Ecdysozoa</taxon>
        <taxon>Arthropoda</taxon>
        <taxon>Hexapoda</taxon>
        <taxon>Insecta</taxon>
        <taxon>Pterygota</taxon>
        <taxon>Neoptera</taxon>
        <taxon>Endopterygota</taxon>
        <taxon>Diptera</taxon>
        <taxon>Nematocera</taxon>
        <taxon>Culicoidea</taxon>
        <taxon>Culicidae</taxon>
        <taxon>Anophelinae</taxon>
        <taxon>Anopheles</taxon>
    </lineage>
</organism>
<dbReference type="AlphaFoldDB" id="A0A182UDW9"/>
<keyword evidence="2" id="KW-1185">Reference proteome</keyword>
<reference evidence="2" key="1">
    <citation type="submission" date="2014-01" db="EMBL/GenBank/DDBJ databases">
        <title>The Genome Sequence of Anopheles melas CM1001059_A (V2).</title>
        <authorList>
            <consortium name="The Broad Institute Genomics Platform"/>
            <person name="Neafsey D.E."/>
            <person name="Besansky N."/>
            <person name="Howell P."/>
            <person name="Walton C."/>
            <person name="Young S.K."/>
            <person name="Zeng Q."/>
            <person name="Gargeya S."/>
            <person name="Fitzgerald M."/>
            <person name="Haas B."/>
            <person name="Abouelleil A."/>
            <person name="Allen A.W."/>
            <person name="Alvarado L."/>
            <person name="Arachchi H.M."/>
            <person name="Berlin A.M."/>
            <person name="Chapman S.B."/>
            <person name="Gainer-Dewar J."/>
            <person name="Goldberg J."/>
            <person name="Griggs A."/>
            <person name="Gujja S."/>
            <person name="Hansen M."/>
            <person name="Howarth C."/>
            <person name="Imamovic A."/>
            <person name="Ireland A."/>
            <person name="Larimer J."/>
            <person name="McCowan C."/>
            <person name="Murphy C."/>
            <person name="Pearson M."/>
            <person name="Poon T.W."/>
            <person name="Priest M."/>
            <person name="Roberts A."/>
            <person name="Saif S."/>
            <person name="Shea T."/>
            <person name="Sisk P."/>
            <person name="Sykes S."/>
            <person name="Wortman J."/>
            <person name="Nusbaum C."/>
            <person name="Birren B."/>
        </authorList>
    </citation>
    <scope>NUCLEOTIDE SEQUENCE [LARGE SCALE GENOMIC DNA]</scope>
    <source>
        <strain evidence="2">CM1001059</strain>
    </source>
</reference>
<reference evidence="1" key="2">
    <citation type="submission" date="2020-05" db="UniProtKB">
        <authorList>
            <consortium name="EnsemblMetazoa"/>
        </authorList>
    </citation>
    <scope>IDENTIFICATION</scope>
    <source>
        <strain evidence="1">CM1001059</strain>
    </source>
</reference>
<dbReference type="VEuPathDB" id="VectorBase:AMEC018647"/>
<sequence length="106" mass="10894">MGRLFHRVAAGGATLPIGGMVVIVTTASAAARQPVLLRQLALGRATALAVRAALAATGSQLALAGLVARHEHDKHVPELDPGTLQPLANVRSGLYEAQPFVVTKNG</sequence>
<dbReference type="Proteomes" id="UP000075902">
    <property type="component" value="Unassembled WGS sequence"/>
</dbReference>